<dbReference type="PANTHER" id="PTHR40274:SF3">
    <property type="entry name" value="VIRGINIAMYCIN B LYASE"/>
    <property type="match status" value="1"/>
</dbReference>
<keyword evidence="2" id="KW-1185">Reference proteome</keyword>
<dbReference type="Pfam" id="PF24684">
    <property type="entry name" value="Vgb_lyase"/>
    <property type="match status" value="1"/>
</dbReference>
<dbReference type="PANTHER" id="PTHR40274">
    <property type="entry name" value="VIRGINIAMYCIN B LYASE"/>
    <property type="match status" value="1"/>
</dbReference>
<proteinExistence type="predicted"/>
<dbReference type="RefSeq" id="WP_220210398.1">
    <property type="nucleotide sequence ID" value="NZ_BNJK01000002.1"/>
</dbReference>
<organism evidence="1 2">
    <name type="scientific">Reticulibacter mediterranei</name>
    <dbReference type="NCBI Taxonomy" id="2778369"/>
    <lineage>
        <taxon>Bacteria</taxon>
        <taxon>Bacillati</taxon>
        <taxon>Chloroflexota</taxon>
        <taxon>Ktedonobacteria</taxon>
        <taxon>Ktedonobacterales</taxon>
        <taxon>Reticulibacteraceae</taxon>
        <taxon>Reticulibacter</taxon>
    </lineage>
</organism>
<sequence length="373" mass="41107">MKYINYHQFNISTRMLRRIGFILLALCVSTTIGLTFLTPTRAAPVLKEIDLPASSSAPWGITLDKQGNEWIAVPQCDPKPFLCQSTLQGQLIQVDVSTFTVKNIFQQPANHSSPFFVAAAPDGSLWFTEPASHALGQLFPNLHNPAASIWKLWTIADANPFTLTFDTYGNIWFTDPLNNRIGWFQPTLHRYHLTAIPTAASQPYGITRDEHTGQIWFTENNSAVAQLASFFPSITGTLTTQAIKEYPVERNGTNTTPHLLTTDGRGNVWWTGGFDGNIGRLIIKDAQPGTSNGMKQWNTPVDEHTSGIAVAPNGVVWFTDSNGDSVLSFDPASEQFTTTKLSTNAHPHDGLTVHGNQVFFTEEFANKAGTIQN</sequence>
<evidence type="ECO:0000313" key="1">
    <source>
        <dbReference type="EMBL" id="GHO99773.1"/>
    </source>
</evidence>
<dbReference type="SUPFAM" id="SSF63829">
    <property type="entry name" value="Calcium-dependent phosphotriesterase"/>
    <property type="match status" value="1"/>
</dbReference>
<gene>
    <name evidence="1" type="ORF">KSF_098210</name>
</gene>
<dbReference type="InterPro" id="IPR015943">
    <property type="entry name" value="WD40/YVTN_repeat-like_dom_sf"/>
</dbReference>
<comment type="caution">
    <text evidence="1">The sequence shown here is derived from an EMBL/GenBank/DDBJ whole genome shotgun (WGS) entry which is preliminary data.</text>
</comment>
<evidence type="ECO:0008006" key="3">
    <source>
        <dbReference type="Google" id="ProtNLM"/>
    </source>
</evidence>
<dbReference type="AlphaFoldDB" id="A0A8J3N8J9"/>
<accession>A0A8J3N8J9</accession>
<protein>
    <recommendedName>
        <fullName evidence="3">Lyase</fullName>
    </recommendedName>
</protein>
<name>A0A8J3N8J9_9CHLR</name>
<dbReference type="Proteomes" id="UP000597444">
    <property type="component" value="Unassembled WGS sequence"/>
</dbReference>
<dbReference type="EMBL" id="BNJK01000002">
    <property type="protein sequence ID" value="GHO99773.1"/>
    <property type="molecule type" value="Genomic_DNA"/>
</dbReference>
<reference evidence="1" key="1">
    <citation type="submission" date="2020-10" db="EMBL/GenBank/DDBJ databases">
        <title>Taxonomic study of unclassified bacteria belonging to the class Ktedonobacteria.</title>
        <authorList>
            <person name="Yabe S."/>
            <person name="Wang C.M."/>
            <person name="Zheng Y."/>
            <person name="Sakai Y."/>
            <person name="Cavaletti L."/>
            <person name="Monciardini P."/>
            <person name="Donadio S."/>
        </authorList>
    </citation>
    <scope>NUCLEOTIDE SEQUENCE</scope>
    <source>
        <strain evidence="1">ID150040</strain>
    </source>
</reference>
<dbReference type="Gene3D" id="2.130.10.10">
    <property type="entry name" value="YVTN repeat-like/Quinoprotein amine dehydrogenase"/>
    <property type="match status" value="2"/>
</dbReference>
<dbReference type="InterPro" id="IPR051344">
    <property type="entry name" value="Vgb"/>
</dbReference>
<evidence type="ECO:0000313" key="2">
    <source>
        <dbReference type="Proteomes" id="UP000597444"/>
    </source>
</evidence>